<organism evidence="1 2">
    <name type="scientific">Myroides pelagicus</name>
    <dbReference type="NCBI Taxonomy" id="270914"/>
    <lineage>
        <taxon>Bacteria</taxon>
        <taxon>Pseudomonadati</taxon>
        <taxon>Bacteroidota</taxon>
        <taxon>Flavobacteriia</taxon>
        <taxon>Flavobacteriales</taxon>
        <taxon>Flavobacteriaceae</taxon>
        <taxon>Myroides</taxon>
    </lineage>
</organism>
<reference evidence="1 2" key="1">
    <citation type="journal article" date="2006" name="Int. J. Syst. Evol. Microbiol.">
        <title>Myroides pelagicus sp. nov., isolated from seawater in Thailand.</title>
        <authorList>
            <person name="Yoon J."/>
            <person name="Maneerat S."/>
            <person name="Kawai F."/>
            <person name="Yokota A."/>
        </authorList>
    </citation>
    <scope>NUCLEOTIDE SEQUENCE [LARGE SCALE GENOMIC DNA]</scope>
    <source>
        <strain evidence="1 2">SM1T</strain>
    </source>
</reference>
<dbReference type="PROSITE" id="PS51257">
    <property type="entry name" value="PROKAR_LIPOPROTEIN"/>
    <property type="match status" value="1"/>
</dbReference>
<name>A0A7K1GMV6_9FLAO</name>
<dbReference type="RefSeq" id="WP_155036150.1">
    <property type="nucleotide sequence ID" value="NZ_JAYMMG010000023.1"/>
</dbReference>
<accession>A0A7K1GMV6</accession>
<protein>
    <submittedName>
        <fullName evidence="1">Uncharacterized protein</fullName>
    </submittedName>
</protein>
<gene>
    <name evidence="1" type="ORF">GJV77_09605</name>
</gene>
<proteinExistence type="predicted"/>
<comment type="caution">
    <text evidence="1">The sequence shown here is derived from an EMBL/GenBank/DDBJ whole genome shotgun (WGS) entry which is preliminary data.</text>
</comment>
<sequence>MRRIIKTSIAFVALVSVGMTVVSCNNESVDPLLEDGKEVGKALVYTNTDGTEQIFRENVVAKISANGEMDIPINGIKGEKNDVLNLHTRIFQEGNFPGNANKSTYFDRENNQYFSTVDPDRPTYITGFMKVEFINRKARVVSGSYDLRMIPVKVEGEDTDPSIRSFQVKGTFENVPYERAEATYVDAEIDGATYRNTVAQLAKTETTYVVNSMEKNNEEQRLTFSFPIEKAVAGQVIKMDEDGVDAFYSSGFGIKYILDKEDEELLSKTYIKIESVDTIVEQVNGTPVEKVTIKGQFYMKLKGEAESKRIIEVKYGVFKVTQ</sequence>
<dbReference type="AlphaFoldDB" id="A0A7K1GMV6"/>
<keyword evidence="2" id="KW-1185">Reference proteome</keyword>
<dbReference type="EMBL" id="WMJY01000020">
    <property type="protein sequence ID" value="MTH30161.1"/>
    <property type="molecule type" value="Genomic_DNA"/>
</dbReference>
<evidence type="ECO:0000313" key="1">
    <source>
        <dbReference type="EMBL" id="MTH30161.1"/>
    </source>
</evidence>
<dbReference type="OrthoDB" id="1447041at2"/>
<dbReference type="Proteomes" id="UP000488936">
    <property type="component" value="Unassembled WGS sequence"/>
</dbReference>
<evidence type="ECO:0000313" key="2">
    <source>
        <dbReference type="Proteomes" id="UP000488936"/>
    </source>
</evidence>